<feature type="compositionally biased region" description="Polar residues" evidence="1">
    <location>
        <begin position="489"/>
        <end position="509"/>
    </location>
</feature>
<dbReference type="SUPFAM" id="SSF54768">
    <property type="entry name" value="dsRNA-binding domain-like"/>
    <property type="match status" value="1"/>
</dbReference>
<feature type="region of interest" description="Disordered" evidence="1">
    <location>
        <begin position="487"/>
        <end position="513"/>
    </location>
</feature>
<dbReference type="OrthoDB" id="3863606at2759"/>
<proteinExistence type="predicted"/>
<sequence>MSHGKAGAREHAAAAQPDHAPSDRNLFTLHSRHFRASTACWNLLLIEPLLQSAKQKHSQEVGNHADIIQSFGNTMVRDDKTYPSKNEVGFAAWLAQPETQGGLVIALLQPAKTQIYTEDFQWVKDESPTLAYLQESLAFVNGPGSLASTSVFDAFPFITETISSEALSKEATDAYNTFVTMLVAKKPEVVFACWRVKDQNLSFSGKGLGRVNQVERLTLSNGHVVHVVNGFHPSYMANFYPNESCFRRLFSMELCKAFCELNATWQEDEWMDVLRWRCRERTRQLMEERASASEQLNRECGRVLRRSRKGDAARTHIAYAKSFDNGLRRLKQTFDHMISPTYKSQSSWDLYIFFVSHEHTSEGICDALLAVSEAMKRFKPGSSMPDASLVELSNHIGQQTLKFLKDDIPDLLQFPRGLHKNLWSSQFATSTSQGLKWSVEMTTITFIENLTNSFSESSRLWTYTPDLLHDAFKEIAISFEESLGKEYTNRQQTGNSTGSMEAQPSNAAGTSIFDGSDVENLSFTSETTNMRDEVSYWFGQKYFECVISQQVLEDCGPSDKPSEVDSRLFHHMRDFPYDTCLSSLAESHPMERLNRFELSARDPRTRLLVLVGWIIHEGSERAKHQMLQTVRSFYPDQKRRYRKRSRSASNSREAEFRATPSAPVNPGLYSAAVNNHGMKIGVKPLYSMEQLSSDPSLWKTILSFKGRTFEGTAASSKLAQHEAARQACRVFKLQV</sequence>
<evidence type="ECO:0000256" key="1">
    <source>
        <dbReference type="SAM" id="MobiDB-lite"/>
    </source>
</evidence>
<dbReference type="CDD" id="cd00048">
    <property type="entry name" value="DSRM_SF"/>
    <property type="match status" value="1"/>
</dbReference>
<accession>A0A178ZM42</accession>
<comment type="caution">
    <text evidence="2">The sequence shown here is derived from an EMBL/GenBank/DDBJ whole genome shotgun (WGS) entry which is preliminary data.</text>
</comment>
<dbReference type="GeneID" id="30010048"/>
<dbReference type="Gene3D" id="3.30.160.20">
    <property type="match status" value="1"/>
</dbReference>
<name>A0A178ZM42_9EURO</name>
<keyword evidence="3" id="KW-1185">Reference proteome</keyword>
<dbReference type="EMBL" id="LVYI01000004">
    <property type="protein sequence ID" value="OAP60878.1"/>
    <property type="molecule type" value="Genomic_DNA"/>
</dbReference>
<evidence type="ECO:0000313" key="3">
    <source>
        <dbReference type="Proteomes" id="UP000078343"/>
    </source>
</evidence>
<evidence type="ECO:0000313" key="2">
    <source>
        <dbReference type="EMBL" id="OAP60878.1"/>
    </source>
</evidence>
<evidence type="ECO:0008006" key="4">
    <source>
        <dbReference type="Google" id="ProtNLM"/>
    </source>
</evidence>
<dbReference type="RefSeq" id="XP_018694245.1">
    <property type="nucleotide sequence ID" value="XM_018837392.1"/>
</dbReference>
<feature type="region of interest" description="Disordered" evidence="1">
    <location>
        <begin position="1"/>
        <end position="24"/>
    </location>
</feature>
<dbReference type="Proteomes" id="UP000078343">
    <property type="component" value="Unassembled WGS sequence"/>
</dbReference>
<reference evidence="2 3" key="1">
    <citation type="submission" date="2016-04" db="EMBL/GenBank/DDBJ databases">
        <title>Draft genome of Fonsecaea erecta CBS 125763.</title>
        <authorList>
            <person name="Weiss V.A."/>
            <person name="Vicente V.A."/>
            <person name="Raittz R.T."/>
            <person name="Moreno L.F."/>
            <person name="De Souza E.M."/>
            <person name="Pedrosa F.O."/>
            <person name="Steffens M.B."/>
            <person name="Faoro H."/>
            <person name="Tadra-Sfeir M.Z."/>
            <person name="Najafzadeh M.J."/>
            <person name="Felipe M.S."/>
            <person name="Teixeira M."/>
            <person name="Sun J."/>
            <person name="Xi L."/>
            <person name="Gomes R."/>
            <person name="De Azevedo C.M."/>
            <person name="Salgado C.G."/>
            <person name="Da Silva M.B."/>
            <person name="Nascimento M.F."/>
            <person name="Queiroz-Telles F."/>
            <person name="Attili D.S."/>
            <person name="Gorbushina A."/>
        </authorList>
    </citation>
    <scope>NUCLEOTIDE SEQUENCE [LARGE SCALE GENOMIC DNA]</scope>
    <source>
        <strain evidence="2 3">CBS 125763</strain>
    </source>
</reference>
<gene>
    <name evidence="2" type="ORF">AYL99_05880</name>
</gene>
<dbReference type="AlphaFoldDB" id="A0A178ZM42"/>
<protein>
    <recommendedName>
        <fullName evidence="4">DRBM domain-containing protein</fullName>
    </recommendedName>
</protein>
<organism evidence="2 3">
    <name type="scientific">Fonsecaea erecta</name>
    <dbReference type="NCBI Taxonomy" id="1367422"/>
    <lineage>
        <taxon>Eukaryota</taxon>
        <taxon>Fungi</taxon>
        <taxon>Dikarya</taxon>
        <taxon>Ascomycota</taxon>
        <taxon>Pezizomycotina</taxon>
        <taxon>Eurotiomycetes</taxon>
        <taxon>Chaetothyriomycetidae</taxon>
        <taxon>Chaetothyriales</taxon>
        <taxon>Herpotrichiellaceae</taxon>
        <taxon>Fonsecaea</taxon>
    </lineage>
</organism>